<dbReference type="OMA" id="KWITELH"/>
<dbReference type="SMART" id="SM00175">
    <property type="entry name" value="RAB"/>
    <property type="match status" value="1"/>
</dbReference>
<dbReference type="VEuPathDB" id="AmoebaDB:EHI5A_254720"/>
<protein>
    <submittedName>
        <fullName evidence="5">Rab family GTPase</fullName>
    </submittedName>
    <submittedName>
        <fullName evidence="3">Small GTPase EhRabX20</fullName>
    </submittedName>
</protein>
<reference evidence="5 6" key="2">
    <citation type="submission" date="2016-05" db="EMBL/GenBank/DDBJ databases">
        <title>First whole genome sequencing of Entamoeba histolytica HM1:IMSS-clone-6.</title>
        <authorList>
            <person name="Mukherjee Avik.K."/>
            <person name="Izumyama S."/>
            <person name="Nakada-Tsukui K."/>
            <person name="Nozaki T."/>
        </authorList>
    </citation>
    <scope>NUCLEOTIDE SEQUENCE [LARGE SCALE GENOMIC DNA]</scope>
    <source>
        <strain evidence="5 6">HM1:IMSS clone 6</strain>
    </source>
</reference>
<dbReference type="SMART" id="SM00174">
    <property type="entry name" value="RHO"/>
    <property type="match status" value="1"/>
</dbReference>
<name>A0A5K1TUI5_ENTHI</name>
<comment type="similarity">
    <text evidence="1">Belongs to the small GTPase superfamily. Rho family.</text>
</comment>
<evidence type="ECO:0000313" key="3">
    <source>
        <dbReference type="EMBL" id="BAD82868.1"/>
    </source>
</evidence>
<evidence type="ECO:0000256" key="2">
    <source>
        <dbReference type="ARBA" id="ARBA00022741"/>
    </source>
</evidence>
<gene>
    <name evidence="3" type="primary">EhRabX20</name>
    <name evidence="5" type="ORF">CL6EHI_003020</name>
    <name evidence="4" type="ORF">CL6EHI_008640</name>
</gene>
<dbReference type="EMBL" id="BDEQ01000001">
    <property type="protein sequence ID" value="GAT98366.1"/>
    <property type="molecule type" value="Genomic_DNA"/>
</dbReference>
<sequence length="189" mass="21099">MKQVKVSLIGDSGVGKTSLLSRFINNTFSPTTESTVGANFYMHEFLIDGKMTQVALWDTASQERYRSLVSMYYRNTNGCLIVFGLDNRDSFYNIKTWYNSLVNTVGMDVAIIIVGNKNDLPQPSVTQQEIKALANELHCSWCLISAKTGDGVSNVFETIASKLHISNDDESDEQLQHELNDSHSQNVCC</sequence>
<organism evidence="5 6">
    <name type="scientific">Entamoeba histolytica</name>
    <dbReference type="NCBI Taxonomy" id="5759"/>
    <lineage>
        <taxon>Eukaryota</taxon>
        <taxon>Amoebozoa</taxon>
        <taxon>Evosea</taxon>
        <taxon>Archamoebae</taxon>
        <taxon>Mastigamoebida</taxon>
        <taxon>Entamoebidae</taxon>
        <taxon>Entamoeba</taxon>
    </lineage>
</organism>
<evidence type="ECO:0000256" key="1">
    <source>
        <dbReference type="ARBA" id="ARBA00010142"/>
    </source>
</evidence>
<dbReference type="PROSITE" id="PS51417">
    <property type="entry name" value="ARF"/>
    <property type="match status" value="1"/>
</dbReference>
<dbReference type="GO" id="GO:0003924">
    <property type="term" value="F:GTPase activity"/>
    <property type="evidence" value="ECO:0007669"/>
    <property type="project" value="InterPro"/>
</dbReference>
<dbReference type="VEuPathDB" id="AmoebaDB:KM1_319150"/>
<dbReference type="NCBIfam" id="TIGR00231">
    <property type="entry name" value="small_GTP"/>
    <property type="match status" value="1"/>
</dbReference>
<dbReference type="VEuPathDB" id="AmoebaDB:EHI7A_112580"/>
<dbReference type="InterPro" id="IPR001806">
    <property type="entry name" value="Small_GTPase"/>
</dbReference>
<evidence type="ECO:0000313" key="5">
    <source>
        <dbReference type="EMBL" id="GAT98366.1"/>
    </source>
</evidence>
<dbReference type="HOGENOM" id="CLU_041217_10_2_1"/>
<dbReference type="Gene3D" id="3.40.50.300">
    <property type="entry name" value="P-loop containing nucleotide triphosphate hydrolases"/>
    <property type="match status" value="1"/>
</dbReference>
<dbReference type="PROSITE" id="PS51420">
    <property type="entry name" value="RHO"/>
    <property type="match status" value="1"/>
</dbReference>
<dbReference type="SUPFAM" id="SSF52540">
    <property type="entry name" value="P-loop containing nucleoside triphosphate hydrolases"/>
    <property type="match status" value="1"/>
</dbReference>
<dbReference type="PRINTS" id="PR00449">
    <property type="entry name" value="RASTRNSFRMNG"/>
</dbReference>
<dbReference type="VEuPathDB" id="AmoebaDB:EHI8A_015230"/>
<dbReference type="GO" id="GO:0005525">
    <property type="term" value="F:GTP binding"/>
    <property type="evidence" value="ECO:0007669"/>
    <property type="project" value="InterPro"/>
</dbReference>
<dbReference type="PROSITE" id="PS51419">
    <property type="entry name" value="RAB"/>
    <property type="match status" value="1"/>
</dbReference>
<dbReference type="InterPro" id="IPR027417">
    <property type="entry name" value="P-loop_NTPase"/>
</dbReference>
<dbReference type="FunFam" id="3.40.50.300:FF:001773">
    <property type="entry name" value="Small GTP-binding protein, putative"/>
    <property type="match status" value="1"/>
</dbReference>
<dbReference type="AlphaFoldDB" id="A0A5K1TUI5"/>
<dbReference type="EMBL" id="BDEQ01000001">
    <property type="protein sequence ID" value="GAT94724.1"/>
    <property type="molecule type" value="Genomic_DNA"/>
</dbReference>
<dbReference type="VEuPathDB" id="AmoebaDB:EHI_008640"/>
<dbReference type="Pfam" id="PF00071">
    <property type="entry name" value="Ras"/>
    <property type="match status" value="1"/>
</dbReference>
<evidence type="ECO:0000313" key="6">
    <source>
        <dbReference type="Proteomes" id="UP000078387"/>
    </source>
</evidence>
<dbReference type="Proteomes" id="UP000078387">
    <property type="component" value="Unassembled WGS sequence"/>
</dbReference>
<accession>A0A5K1TUI5</accession>
<accession>A0A8U0WP32</accession>
<keyword evidence="2" id="KW-0547">Nucleotide-binding</keyword>
<evidence type="ECO:0000313" key="4">
    <source>
        <dbReference type="EMBL" id="GAT94724.1"/>
    </source>
</evidence>
<dbReference type="SMART" id="SM00177">
    <property type="entry name" value="ARF"/>
    <property type="match status" value="1"/>
</dbReference>
<proteinExistence type="inferred from homology"/>
<dbReference type="PROSITE" id="PS51421">
    <property type="entry name" value="RAS"/>
    <property type="match status" value="1"/>
</dbReference>
<dbReference type="SMART" id="SM00173">
    <property type="entry name" value="RAS"/>
    <property type="match status" value="1"/>
</dbReference>
<dbReference type="EMBL" id="AB197104">
    <property type="protein sequence ID" value="BAD82868.1"/>
    <property type="molecule type" value="Genomic_DNA"/>
</dbReference>
<dbReference type="CDD" id="cd00154">
    <property type="entry name" value="Rab"/>
    <property type="match status" value="1"/>
</dbReference>
<reference evidence="3" key="1">
    <citation type="journal article" date="2005" name="Exp. Parasitol.">
        <title>The diversity of Rab GTPases in Entamoeba histolytica.</title>
        <authorList>
            <person name="Saito-Nakano Y."/>
            <person name="Loftus B.J."/>
            <person name="Hall N."/>
            <person name="Nozaki T."/>
        </authorList>
    </citation>
    <scope>NUCLEOTIDE SEQUENCE</scope>
</reference>
<dbReference type="SMART" id="SM00176">
    <property type="entry name" value="RAN"/>
    <property type="match status" value="1"/>
</dbReference>
<dbReference type="PANTHER" id="PTHR47978">
    <property type="match status" value="1"/>
</dbReference>
<dbReference type="InterPro" id="IPR005225">
    <property type="entry name" value="Small_GTP-bd"/>
</dbReference>